<protein>
    <submittedName>
        <fullName evidence="2">GNAT family N-acetyltransferase</fullName>
    </submittedName>
</protein>
<evidence type="ECO:0000259" key="1">
    <source>
        <dbReference type="PROSITE" id="PS51186"/>
    </source>
</evidence>
<keyword evidence="3" id="KW-1185">Reference proteome</keyword>
<evidence type="ECO:0000313" key="2">
    <source>
        <dbReference type="EMBL" id="PWE56516.1"/>
    </source>
</evidence>
<dbReference type="PROSITE" id="PS51186">
    <property type="entry name" value="GNAT"/>
    <property type="match status" value="1"/>
</dbReference>
<dbReference type="OrthoDB" id="8479334at2"/>
<gene>
    <name evidence="2" type="ORF">DEM27_09005</name>
</gene>
<proteinExistence type="predicted"/>
<dbReference type="InterPro" id="IPR000182">
    <property type="entry name" value="GNAT_dom"/>
</dbReference>
<name>A0A2U2DT69_9HYPH</name>
<dbReference type="CDD" id="cd04301">
    <property type="entry name" value="NAT_SF"/>
    <property type="match status" value="1"/>
</dbReference>
<dbReference type="Gene3D" id="3.40.630.30">
    <property type="match status" value="1"/>
</dbReference>
<reference evidence="2 3" key="1">
    <citation type="submission" date="2018-05" db="EMBL/GenBank/DDBJ databases">
        <title>The draft genome of strain NS-104.</title>
        <authorList>
            <person name="Hang P."/>
            <person name="Jiang J."/>
        </authorList>
    </citation>
    <scope>NUCLEOTIDE SEQUENCE [LARGE SCALE GENOMIC DNA]</scope>
    <source>
        <strain evidence="2 3">NS-104</strain>
    </source>
</reference>
<dbReference type="AlphaFoldDB" id="A0A2U2DT69"/>
<dbReference type="RefSeq" id="WP_109457891.1">
    <property type="nucleotide sequence ID" value="NZ_QFBC01000003.1"/>
</dbReference>
<comment type="caution">
    <text evidence="2">The sequence shown here is derived from an EMBL/GenBank/DDBJ whole genome shotgun (WGS) entry which is preliminary data.</text>
</comment>
<dbReference type="InterPro" id="IPR016181">
    <property type="entry name" value="Acyl_CoA_acyltransferase"/>
</dbReference>
<keyword evidence="2" id="KW-0808">Transferase</keyword>
<organism evidence="2 3">
    <name type="scientific">Metarhizobium album</name>
    <dbReference type="NCBI Taxonomy" id="2182425"/>
    <lineage>
        <taxon>Bacteria</taxon>
        <taxon>Pseudomonadati</taxon>
        <taxon>Pseudomonadota</taxon>
        <taxon>Alphaproteobacteria</taxon>
        <taxon>Hyphomicrobiales</taxon>
        <taxon>Rhizobiaceae</taxon>
        <taxon>Metarhizobium</taxon>
    </lineage>
</organism>
<dbReference type="EMBL" id="QFBC01000003">
    <property type="protein sequence ID" value="PWE56516.1"/>
    <property type="molecule type" value="Genomic_DNA"/>
</dbReference>
<dbReference type="GO" id="GO:0016747">
    <property type="term" value="F:acyltransferase activity, transferring groups other than amino-acyl groups"/>
    <property type="evidence" value="ECO:0007669"/>
    <property type="project" value="InterPro"/>
</dbReference>
<dbReference type="SUPFAM" id="SSF55729">
    <property type="entry name" value="Acyl-CoA N-acyltransferases (Nat)"/>
    <property type="match status" value="1"/>
</dbReference>
<evidence type="ECO:0000313" key="3">
    <source>
        <dbReference type="Proteomes" id="UP000245252"/>
    </source>
</evidence>
<feature type="domain" description="N-acetyltransferase" evidence="1">
    <location>
        <begin position="3"/>
        <end position="153"/>
    </location>
</feature>
<dbReference type="Pfam" id="PF00583">
    <property type="entry name" value="Acetyltransf_1"/>
    <property type="match status" value="1"/>
</dbReference>
<sequence>MSTKLRAVRKEEKAQLRAMLSTYLAELHQCGDVEIDYPFFDSYWTDDDRWPYFIENDEKPVGFILVNTWPPSGKDTDFVIAEFYVLPDFRGAGIGKGAFAGLLKRHPGIWELGVMTGNDAARQFWERTITSVEVTDIERLVREDELIYRFATMT</sequence>
<accession>A0A2U2DT69</accession>
<dbReference type="Proteomes" id="UP000245252">
    <property type="component" value="Unassembled WGS sequence"/>
</dbReference>